<proteinExistence type="predicted"/>
<dbReference type="EMBL" id="JBHSGU010000001">
    <property type="protein sequence ID" value="MFC4698574.1"/>
    <property type="molecule type" value="Genomic_DNA"/>
</dbReference>
<evidence type="ECO:0000313" key="3">
    <source>
        <dbReference type="Proteomes" id="UP001595897"/>
    </source>
</evidence>
<comment type="caution">
    <text evidence="2">The sequence shown here is derived from an EMBL/GenBank/DDBJ whole genome shotgun (WGS) entry which is preliminary data.</text>
</comment>
<accession>A0ABV9LQX0</accession>
<evidence type="ECO:0000256" key="1">
    <source>
        <dbReference type="SAM" id="SignalP"/>
    </source>
</evidence>
<feature type="signal peptide" evidence="1">
    <location>
        <begin position="1"/>
        <end position="27"/>
    </location>
</feature>
<keyword evidence="3" id="KW-1185">Reference proteome</keyword>
<sequence length="122" mass="13724">MMRMKIEKLSMTLIFTGLISVSNTSWANELQGGGIKTRESNTGFPYSALSSRADSLKINYTTEGNVIRCRVVMTEKSREHRSSDKQILKNRFEVAPLSACLSKTEAFEWLGKTLEQGSVDKR</sequence>
<keyword evidence="1" id="KW-0732">Signal</keyword>
<dbReference type="RefSeq" id="WP_382405165.1">
    <property type="nucleotide sequence ID" value="NZ_JBHSGU010000001.1"/>
</dbReference>
<feature type="chain" id="PRO_5047421349" evidence="1">
    <location>
        <begin position="28"/>
        <end position="122"/>
    </location>
</feature>
<dbReference type="Proteomes" id="UP001595897">
    <property type="component" value="Unassembled WGS sequence"/>
</dbReference>
<name>A0ABV9LQX0_9ALTE</name>
<reference evidence="3" key="1">
    <citation type="journal article" date="2019" name="Int. J. Syst. Evol. Microbiol.">
        <title>The Global Catalogue of Microorganisms (GCM) 10K type strain sequencing project: providing services to taxonomists for standard genome sequencing and annotation.</title>
        <authorList>
            <consortium name="The Broad Institute Genomics Platform"/>
            <consortium name="The Broad Institute Genome Sequencing Center for Infectious Disease"/>
            <person name="Wu L."/>
            <person name="Ma J."/>
        </authorList>
    </citation>
    <scope>NUCLEOTIDE SEQUENCE [LARGE SCALE GENOMIC DNA]</scope>
    <source>
        <strain evidence="3">KACC 12507</strain>
    </source>
</reference>
<gene>
    <name evidence="2" type="ORF">ACFO4O_00175</name>
</gene>
<evidence type="ECO:0000313" key="2">
    <source>
        <dbReference type="EMBL" id="MFC4698574.1"/>
    </source>
</evidence>
<organism evidence="2 3">
    <name type="scientific">Glaciecola siphonariae</name>
    <dbReference type="NCBI Taxonomy" id="521012"/>
    <lineage>
        <taxon>Bacteria</taxon>
        <taxon>Pseudomonadati</taxon>
        <taxon>Pseudomonadota</taxon>
        <taxon>Gammaproteobacteria</taxon>
        <taxon>Alteromonadales</taxon>
        <taxon>Alteromonadaceae</taxon>
        <taxon>Glaciecola</taxon>
    </lineage>
</organism>
<protein>
    <submittedName>
        <fullName evidence="2">Uncharacterized protein</fullName>
    </submittedName>
</protein>